<evidence type="ECO:0000256" key="1">
    <source>
        <dbReference type="SAM" id="MobiDB-lite"/>
    </source>
</evidence>
<dbReference type="EMBL" id="RZGK01000002">
    <property type="protein sequence ID" value="KAF9701249.1"/>
    <property type="molecule type" value="Genomic_DNA"/>
</dbReference>
<proteinExistence type="predicted"/>
<reference evidence="3" key="2">
    <citation type="submission" date="2020-09" db="EMBL/GenBank/DDBJ databases">
        <title>Reference genome assembly for Australian Ascochyta lentis isolate Al4.</title>
        <authorList>
            <person name="Lee R.C."/>
            <person name="Farfan-Caceres L.M."/>
            <person name="Debler J.W."/>
            <person name="Williams A.H."/>
            <person name="Henares B.M."/>
        </authorList>
    </citation>
    <scope>NUCLEOTIDE SEQUENCE</scope>
    <source>
        <strain evidence="3">Al4</strain>
    </source>
</reference>
<protein>
    <submittedName>
        <fullName evidence="3">Uncharacterized protein</fullName>
    </submittedName>
</protein>
<dbReference type="OrthoDB" id="3794114at2759"/>
<organism evidence="3 4">
    <name type="scientific">Ascochyta lentis</name>
    <dbReference type="NCBI Taxonomy" id="205686"/>
    <lineage>
        <taxon>Eukaryota</taxon>
        <taxon>Fungi</taxon>
        <taxon>Dikarya</taxon>
        <taxon>Ascomycota</taxon>
        <taxon>Pezizomycotina</taxon>
        <taxon>Dothideomycetes</taxon>
        <taxon>Pleosporomycetidae</taxon>
        <taxon>Pleosporales</taxon>
        <taxon>Pleosporineae</taxon>
        <taxon>Didymellaceae</taxon>
        <taxon>Ascochyta</taxon>
    </lineage>
</organism>
<feature type="compositionally biased region" description="Basic and acidic residues" evidence="1">
    <location>
        <begin position="158"/>
        <end position="173"/>
    </location>
</feature>
<sequence>MRANGLLVIGALLNFAHANVVICQTNKLSAEPGLSGSEVASGLGGQPALAAIGHLCNNIKTENFVAHQLELTLFTVTRTGAAFSTRDFEGQFNAIIDKCIVDQNSRGGTIITNGLLYEVNNGIPPVPSGAAGSMSRRTIAKAAKNPTKPKTPTVKKPAPKDPVPKKPAPERLPSKQPTPKSCPMKKPGAKKPAQTPAKKTTRDFFLRLVRKLIPRASPTPSQLSEAEEAAYRCEDEPMAAPAGWGETFFGFYKENPNRRISKATVRNMAKQKYQEVMTLTNDVTIVAALYIPGDGIYFGTIAHGAGEAKFASTATSKAPKLWSKMGNRKPVKETKKGETPPSLYHAEDVAMYNYESKNLRVTASQRYPFGSFIAAYGRKRNLKNGALTAPGLVDPCSDDDARVTPTCMSTLNSLTVAFQ</sequence>
<feature type="signal peptide" evidence="2">
    <location>
        <begin position="1"/>
        <end position="18"/>
    </location>
</feature>
<accession>A0A8H7JCS1</accession>
<gene>
    <name evidence="3" type="ORF">EKO04_000983</name>
</gene>
<evidence type="ECO:0000313" key="3">
    <source>
        <dbReference type="EMBL" id="KAF9701249.1"/>
    </source>
</evidence>
<reference evidence="3" key="1">
    <citation type="submission" date="2018-12" db="EMBL/GenBank/DDBJ databases">
        <authorList>
            <person name="Syme R.A."/>
            <person name="Farfan-Caceres L."/>
            <person name="Lichtenzveig J."/>
        </authorList>
    </citation>
    <scope>NUCLEOTIDE SEQUENCE</scope>
    <source>
        <strain evidence="3">Al4</strain>
    </source>
</reference>
<keyword evidence="2" id="KW-0732">Signal</keyword>
<name>A0A8H7JCS1_9PLEO</name>
<feature type="chain" id="PRO_5034695876" evidence="2">
    <location>
        <begin position="19"/>
        <end position="419"/>
    </location>
</feature>
<dbReference type="AlphaFoldDB" id="A0A8H7JCS1"/>
<feature type="region of interest" description="Disordered" evidence="1">
    <location>
        <begin position="141"/>
        <end position="201"/>
    </location>
</feature>
<dbReference type="Proteomes" id="UP000651452">
    <property type="component" value="Unassembled WGS sequence"/>
</dbReference>
<evidence type="ECO:0000256" key="2">
    <source>
        <dbReference type="SAM" id="SignalP"/>
    </source>
</evidence>
<keyword evidence="4" id="KW-1185">Reference proteome</keyword>
<feature type="compositionally biased region" description="Low complexity" evidence="1">
    <location>
        <begin position="141"/>
        <end position="156"/>
    </location>
</feature>
<evidence type="ECO:0000313" key="4">
    <source>
        <dbReference type="Proteomes" id="UP000651452"/>
    </source>
</evidence>
<comment type="caution">
    <text evidence="3">The sequence shown here is derived from an EMBL/GenBank/DDBJ whole genome shotgun (WGS) entry which is preliminary data.</text>
</comment>